<name>A0A2W5UTS0_9BACT</name>
<feature type="region of interest" description="Disordered" evidence="4">
    <location>
        <begin position="1"/>
        <end position="22"/>
    </location>
</feature>
<comment type="similarity">
    <text evidence="2">Belongs to the membrane fusion protein (MFP) (TC 8.A.1) family.</text>
</comment>
<feature type="domain" description="CusB-like beta-barrel" evidence="8">
    <location>
        <begin position="264"/>
        <end position="334"/>
    </location>
</feature>
<dbReference type="Pfam" id="PF25876">
    <property type="entry name" value="HH_MFP_RND"/>
    <property type="match status" value="1"/>
</dbReference>
<dbReference type="InterPro" id="IPR058624">
    <property type="entry name" value="MdtA-like_HH"/>
</dbReference>
<evidence type="ECO:0000313" key="10">
    <source>
        <dbReference type="EMBL" id="PZR06684.1"/>
    </source>
</evidence>
<sequence length="422" mass="45296">MSEPSSRDKPVAEDDLGFELPPPTKVSSKRGVFIVGAAIAALVVLFLVGFLPKLLGRHELEKEFSAEAGALPRVEVIQPKVLSSDRAMVLPGTAQPLEDTVLYPRVAGYVKKWNVDLGDDVKEGDVLMEIDTPELDAQLEQGRAQLAEAEASVIRAKSAVSVSTTMAERYKTLAPAGIASQQDFEQRQGQADVDAASVGVATANVAAAQANLRRLQQTKGFTKVVAPFSGRVVQRFVERGMLVNAGTTNPLYRIQNTDPIRVFINVPQDVAPSVKTGAQAVVTVREFAGKEFRGQVSRSAGSLDEVSRTMTTEVRVPNPEHELLSGMYVQVALNLPVPHRLLEVPATALYTDSKGTRVAVVDAQNTVSMRKVVIERDMGSALQISTGLNGDERVVKLASSALDDGTKVEIIQPAAPKVEPAK</sequence>
<dbReference type="InterPro" id="IPR058625">
    <property type="entry name" value="MdtA-like_BSH"/>
</dbReference>
<dbReference type="InterPro" id="IPR058792">
    <property type="entry name" value="Beta-barrel_RND_2"/>
</dbReference>
<feature type="transmembrane region" description="Helical" evidence="5">
    <location>
        <begin position="31"/>
        <end position="52"/>
    </location>
</feature>
<evidence type="ECO:0000259" key="9">
    <source>
        <dbReference type="Pfam" id="PF25967"/>
    </source>
</evidence>
<comment type="caution">
    <text evidence="10">The sequence shown here is derived from an EMBL/GenBank/DDBJ whole genome shotgun (WGS) entry which is preliminary data.</text>
</comment>
<evidence type="ECO:0000256" key="3">
    <source>
        <dbReference type="ARBA" id="ARBA00022448"/>
    </source>
</evidence>
<organism evidence="10 11">
    <name type="scientific">Archangium gephyra</name>
    <dbReference type="NCBI Taxonomy" id="48"/>
    <lineage>
        <taxon>Bacteria</taxon>
        <taxon>Pseudomonadati</taxon>
        <taxon>Myxococcota</taxon>
        <taxon>Myxococcia</taxon>
        <taxon>Myxococcales</taxon>
        <taxon>Cystobacterineae</taxon>
        <taxon>Archangiaceae</taxon>
        <taxon>Archangium</taxon>
    </lineage>
</organism>
<dbReference type="PANTHER" id="PTHR30469:SF37">
    <property type="entry name" value="RAGD PROTEIN"/>
    <property type="match status" value="1"/>
</dbReference>
<dbReference type="Pfam" id="PF25967">
    <property type="entry name" value="RND-MFP_C"/>
    <property type="match status" value="1"/>
</dbReference>
<dbReference type="EMBL" id="QFQP01000036">
    <property type="protein sequence ID" value="PZR06684.1"/>
    <property type="molecule type" value="Genomic_DNA"/>
</dbReference>
<feature type="domain" description="Multidrug resistance protein MdtA-like alpha-helical hairpin" evidence="6">
    <location>
        <begin position="145"/>
        <end position="213"/>
    </location>
</feature>
<evidence type="ECO:0000259" key="7">
    <source>
        <dbReference type="Pfam" id="PF25917"/>
    </source>
</evidence>
<evidence type="ECO:0000313" key="11">
    <source>
        <dbReference type="Proteomes" id="UP000249061"/>
    </source>
</evidence>
<evidence type="ECO:0000259" key="8">
    <source>
        <dbReference type="Pfam" id="PF25954"/>
    </source>
</evidence>
<comment type="subcellular location">
    <subcellularLocation>
        <location evidence="1">Cell envelope</location>
    </subcellularLocation>
</comment>
<accession>A0A2W5UTS0</accession>
<dbReference type="GO" id="GO:0015562">
    <property type="term" value="F:efflux transmembrane transporter activity"/>
    <property type="evidence" value="ECO:0007669"/>
    <property type="project" value="TreeGrafter"/>
</dbReference>
<keyword evidence="5" id="KW-1133">Transmembrane helix</keyword>
<keyword evidence="5" id="KW-0812">Transmembrane</keyword>
<evidence type="ECO:0000256" key="1">
    <source>
        <dbReference type="ARBA" id="ARBA00004196"/>
    </source>
</evidence>
<evidence type="ECO:0000259" key="6">
    <source>
        <dbReference type="Pfam" id="PF25876"/>
    </source>
</evidence>
<evidence type="ECO:0000256" key="4">
    <source>
        <dbReference type="SAM" id="MobiDB-lite"/>
    </source>
</evidence>
<dbReference type="Proteomes" id="UP000249061">
    <property type="component" value="Unassembled WGS sequence"/>
</dbReference>
<evidence type="ECO:0000256" key="2">
    <source>
        <dbReference type="ARBA" id="ARBA00009477"/>
    </source>
</evidence>
<dbReference type="InterPro" id="IPR058627">
    <property type="entry name" value="MdtA-like_C"/>
</dbReference>
<dbReference type="AlphaFoldDB" id="A0A2W5UTS0"/>
<keyword evidence="3" id="KW-0813">Transport</keyword>
<dbReference type="NCBIfam" id="TIGR01730">
    <property type="entry name" value="RND_mfp"/>
    <property type="match status" value="1"/>
</dbReference>
<protein>
    <submittedName>
        <fullName evidence="10">Efflux RND transporter periplasmic adaptor subunit</fullName>
    </submittedName>
</protein>
<gene>
    <name evidence="10" type="ORF">DI536_29660</name>
</gene>
<dbReference type="Pfam" id="PF25954">
    <property type="entry name" value="Beta-barrel_RND_2"/>
    <property type="match status" value="1"/>
</dbReference>
<feature type="compositionally biased region" description="Basic and acidic residues" evidence="4">
    <location>
        <begin position="1"/>
        <end position="12"/>
    </location>
</feature>
<reference evidence="10 11" key="1">
    <citation type="submission" date="2017-08" db="EMBL/GenBank/DDBJ databases">
        <title>Infants hospitalized years apart are colonized by the same room-sourced microbial strains.</title>
        <authorList>
            <person name="Brooks B."/>
            <person name="Olm M.R."/>
            <person name="Firek B.A."/>
            <person name="Baker R."/>
            <person name="Thomas B.C."/>
            <person name="Morowitz M.J."/>
            <person name="Banfield J.F."/>
        </authorList>
    </citation>
    <scope>NUCLEOTIDE SEQUENCE [LARGE SCALE GENOMIC DNA]</scope>
    <source>
        <strain evidence="10">S2_003_000_R2_14</strain>
    </source>
</reference>
<dbReference type="Gene3D" id="2.40.50.100">
    <property type="match status" value="1"/>
</dbReference>
<feature type="domain" description="Multidrug resistance protein MdtA-like C-terminal permuted SH3" evidence="9">
    <location>
        <begin position="344"/>
        <end position="395"/>
    </location>
</feature>
<dbReference type="InterPro" id="IPR006143">
    <property type="entry name" value="RND_pump_MFP"/>
</dbReference>
<keyword evidence="5" id="KW-0472">Membrane</keyword>
<dbReference type="Pfam" id="PF25917">
    <property type="entry name" value="BSH_RND"/>
    <property type="match status" value="1"/>
</dbReference>
<dbReference type="Gene3D" id="1.10.287.470">
    <property type="entry name" value="Helix hairpin bin"/>
    <property type="match status" value="1"/>
</dbReference>
<feature type="domain" description="Multidrug resistance protein MdtA-like barrel-sandwich hybrid" evidence="7">
    <location>
        <begin position="103"/>
        <end position="252"/>
    </location>
</feature>
<dbReference type="GO" id="GO:1990281">
    <property type="term" value="C:efflux pump complex"/>
    <property type="evidence" value="ECO:0007669"/>
    <property type="project" value="TreeGrafter"/>
</dbReference>
<dbReference type="Gene3D" id="2.40.420.20">
    <property type="match status" value="1"/>
</dbReference>
<dbReference type="PANTHER" id="PTHR30469">
    <property type="entry name" value="MULTIDRUG RESISTANCE PROTEIN MDTA"/>
    <property type="match status" value="1"/>
</dbReference>
<proteinExistence type="inferred from homology"/>
<evidence type="ECO:0000256" key="5">
    <source>
        <dbReference type="SAM" id="Phobius"/>
    </source>
</evidence>
<dbReference type="Gene3D" id="2.40.30.170">
    <property type="match status" value="1"/>
</dbReference>
<dbReference type="SUPFAM" id="SSF111369">
    <property type="entry name" value="HlyD-like secretion proteins"/>
    <property type="match status" value="1"/>
</dbReference>